<dbReference type="PANTHER" id="PTHR24235">
    <property type="entry name" value="NEUROPEPTIDE Y RECEPTOR"/>
    <property type="match status" value="1"/>
</dbReference>
<feature type="compositionally biased region" description="Low complexity" evidence="10">
    <location>
        <begin position="422"/>
        <end position="449"/>
    </location>
</feature>
<organism evidence="13 14">
    <name type="scientific">Patella caerulea</name>
    <name type="common">Rayed Mediterranean limpet</name>
    <dbReference type="NCBI Taxonomy" id="87958"/>
    <lineage>
        <taxon>Eukaryota</taxon>
        <taxon>Metazoa</taxon>
        <taxon>Spiralia</taxon>
        <taxon>Lophotrochozoa</taxon>
        <taxon>Mollusca</taxon>
        <taxon>Gastropoda</taxon>
        <taxon>Patellogastropoda</taxon>
        <taxon>Patelloidea</taxon>
        <taxon>Patellidae</taxon>
        <taxon>Patella</taxon>
    </lineage>
</organism>
<dbReference type="CDD" id="cd15203">
    <property type="entry name" value="7tmA_NPYR-like"/>
    <property type="match status" value="1"/>
</dbReference>
<feature type="transmembrane region" description="Helical" evidence="11">
    <location>
        <begin position="195"/>
        <end position="217"/>
    </location>
</feature>
<keyword evidence="6 11" id="KW-0472">Membrane</keyword>
<feature type="transmembrane region" description="Helical" evidence="11">
    <location>
        <begin position="155"/>
        <end position="175"/>
    </location>
</feature>
<evidence type="ECO:0000256" key="11">
    <source>
        <dbReference type="SAM" id="Phobius"/>
    </source>
</evidence>
<feature type="transmembrane region" description="Helical" evidence="11">
    <location>
        <begin position="334"/>
        <end position="359"/>
    </location>
</feature>
<proteinExistence type="inferred from homology"/>
<keyword evidence="8 9" id="KW-0807">Transducer</keyword>
<accession>A0AAN8PQ65</accession>
<dbReference type="GO" id="GO:0016020">
    <property type="term" value="C:membrane"/>
    <property type="evidence" value="ECO:0007669"/>
    <property type="project" value="UniProtKB-SubCell"/>
</dbReference>
<dbReference type="InterPro" id="IPR000276">
    <property type="entry name" value="GPCR_Rhodpsn"/>
</dbReference>
<dbReference type="InterPro" id="IPR000611">
    <property type="entry name" value="NPY_rcpt"/>
</dbReference>
<dbReference type="SUPFAM" id="SSF81321">
    <property type="entry name" value="Family A G protein-coupled receptor-like"/>
    <property type="match status" value="1"/>
</dbReference>
<evidence type="ECO:0000256" key="4">
    <source>
        <dbReference type="ARBA" id="ARBA00022989"/>
    </source>
</evidence>
<evidence type="ECO:0000313" key="13">
    <source>
        <dbReference type="EMBL" id="KAK6174285.1"/>
    </source>
</evidence>
<keyword evidence="3 9" id="KW-0812">Transmembrane</keyword>
<feature type="transmembrane region" description="Helical" evidence="11">
    <location>
        <begin position="81"/>
        <end position="106"/>
    </location>
</feature>
<dbReference type="PROSITE" id="PS00237">
    <property type="entry name" value="G_PROTEIN_RECEP_F1_1"/>
    <property type="match status" value="1"/>
</dbReference>
<dbReference type="Pfam" id="PF00001">
    <property type="entry name" value="7tm_1"/>
    <property type="match status" value="1"/>
</dbReference>
<evidence type="ECO:0000256" key="3">
    <source>
        <dbReference type="ARBA" id="ARBA00022692"/>
    </source>
</evidence>
<dbReference type="Gene3D" id="1.20.1070.10">
    <property type="entry name" value="Rhodopsin 7-helix transmembrane proteins"/>
    <property type="match status" value="1"/>
</dbReference>
<name>A0AAN8PQ65_PATCE</name>
<dbReference type="EMBL" id="JAZGQO010000011">
    <property type="protein sequence ID" value="KAK6174285.1"/>
    <property type="molecule type" value="Genomic_DNA"/>
</dbReference>
<dbReference type="AlphaFoldDB" id="A0AAN8PQ65"/>
<evidence type="ECO:0000256" key="9">
    <source>
        <dbReference type="RuleBase" id="RU000688"/>
    </source>
</evidence>
<feature type="compositionally biased region" description="Low complexity" evidence="10">
    <location>
        <begin position="402"/>
        <end position="412"/>
    </location>
</feature>
<dbReference type="PRINTS" id="PR00237">
    <property type="entry name" value="GPCRRHODOPSN"/>
</dbReference>
<feature type="transmembrane region" description="Helical" evidence="11">
    <location>
        <begin position="118"/>
        <end position="143"/>
    </location>
</feature>
<reference evidence="13 14" key="1">
    <citation type="submission" date="2024-01" db="EMBL/GenBank/DDBJ databases">
        <title>The genome of the rayed Mediterranean limpet Patella caerulea (Linnaeus, 1758).</title>
        <authorList>
            <person name="Anh-Thu Weber A."/>
            <person name="Halstead-Nussloch G."/>
        </authorList>
    </citation>
    <scope>NUCLEOTIDE SEQUENCE [LARGE SCALE GENOMIC DNA]</scope>
    <source>
        <strain evidence="13">AATW-2023a</strain>
        <tissue evidence="13">Whole specimen</tissue>
    </source>
</reference>
<dbReference type="GO" id="GO:0004983">
    <property type="term" value="F:neuropeptide Y receptor activity"/>
    <property type="evidence" value="ECO:0007669"/>
    <property type="project" value="InterPro"/>
</dbReference>
<comment type="similarity">
    <text evidence="2 9">Belongs to the G-protein coupled receptor 1 family.</text>
</comment>
<keyword evidence="7 9" id="KW-0675">Receptor</keyword>
<dbReference type="InterPro" id="IPR017452">
    <property type="entry name" value="GPCR_Rhodpsn_7TM"/>
</dbReference>
<evidence type="ECO:0000256" key="5">
    <source>
        <dbReference type="ARBA" id="ARBA00023040"/>
    </source>
</evidence>
<evidence type="ECO:0000256" key="1">
    <source>
        <dbReference type="ARBA" id="ARBA00004141"/>
    </source>
</evidence>
<keyword evidence="14" id="KW-1185">Reference proteome</keyword>
<comment type="subcellular location">
    <subcellularLocation>
        <location evidence="1">Membrane</location>
        <topology evidence="1">Multi-pass membrane protein</topology>
    </subcellularLocation>
</comment>
<keyword evidence="4 11" id="KW-1133">Transmembrane helix</keyword>
<feature type="transmembrane region" description="Helical" evidence="11">
    <location>
        <begin position="298"/>
        <end position="322"/>
    </location>
</feature>
<evidence type="ECO:0000256" key="7">
    <source>
        <dbReference type="ARBA" id="ARBA00023170"/>
    </source>
</evidence>
<keyword evidence="5 9" id="KW-0297">G-protein coupled receptor</keyword>
<evidence type="ECO:0000256" key="6">
    <source>
        <dbReference type="ARBA" id="ARBA00023136"/>
    </source>
</evidence>
<feature type="transmembrane region" description="Helical" evidence="11">
    <location>
        <begin position="237"/>
        <end position="262"/>
    </location>
</feature>
<dbReference type="PANTHER" id="PTHR24235:SF12">
    <property type="entry name" value="G-PROTEIN COUPLED RECEPTORS FAMILY 1 PROFILE DOMAIN-CONTAINING PROTEIN"/>
    <property type="match status" value="1"/>
</dbReference>
<dbReference type="SMART" id="SM01381">
    <property type="entry name" value="7TM_GPCR_Srsx"/>
    <property type="match status" value="1"/>
</dbReference>
<dbReference type="Proteomes" id="UP001347796">
    <property type="component" value="Unassembled WGS sequence"/>
</dbReference>
<evidence type="ECO:0000313" key="14">
    <source>
        <dbReference type="Proteomes" id="UP001347796"/>
    </source>
</evidence>
<gene>
    <name evidence="13" type="ORF">SNE40_017595</name>
</gene>
<dbReference type="PROSITE" id="PS50262">
    <property type="entry name" value="G_PROTEIN_RECEP_F1_2"/>
    <property type="match status" value="1"/>
</dbReference>
<evidence type="ECO:0000256" key="10">
    <source>
        <dbReference type="SAM" id="MobiDB-lite"/>
    </source>
</evidence>
<evidence type="ECO:0000259" key="12">
    <source>
        <dbReference type="PROSITE" id="PS50262"/>
    </source>
</evidence>
<evidence type="ECO:0000256" key="2">
    <source>
        <dbReference type="ARBA" id="ARBA00010663"/>
    </source>
</evidence>
<protein>
    <recommendedName>
        <fullName evidence="12">G-protein coupled receptors family 1 profile domain-containing protein</fullName>
    </recommendedName>
</protein>
<dbReference type="PRINTS" id="PR01012">
    <property type="entry name" value="NRPEPTIDEYR"/>
</dbReference>
<feature type="domain" description="G-protein coupled receptors family 1 profile" evidence="12">
    <location>
        <begin position="97"/>
        <end position="356"/>
    </location>
</feature>
<evidence type="ECO:0000256" key="8">
    <source>
        <dbReference type="ARBA" id="ARBA00023224"/>
    </source>
</evidence>
<sequence length="449" mass="51159">MLKALNFHNNSRNCLLNFILYLFRSVRLDLGTTAAMLGDNSSYHPFLYNLKFSRQHNASSYHKVMSEFTESDHWMKPDVEAILIAAYCLIIAAGIFGNTLVCIIIFRNTELRSSRNLLILNLSICDIFMDALCMPFSLVRLTLKNWPFGEVLCKLIPSLQTVDVFVSTFTILAIAVDRFRAIVCASRDRRKSKRIIYVIVAIWVISVIFSLPMLLFHTVDTVDVMKFTMCVEKWPSYHVRGAFACCVMVLQYLSPTLVIGCLHTRICSFLRKRIEENPVTQTEINRAMRDMRRHRRNLLLLSAITITFAVTWLPLTILNITADFNQTLFHEKDFNLIFAICLLIAMGSSSLNPVFYGWFNLNFRNGFYQLLCFGTPDALPTERSSLNSKEKREASAIYDSIRSNQSNQSNRSNHSDRPNTPNQSNGSNHSNESNKSSGSKSKKSSTGSK</sequence>
<feature type="region of interest" description="Disordered" evidence="10">
    <location>
        <begin position="398"/>
        <end position="449"/>
    </location>
</feature>
<comment type="caution">
    <text evidence="13">The sequence shown here is derived from an EMBL/GenBank/DDBJ whole genome shotgun (WGS) entry which is preliminary data.</text>
</comment>